<keyword evidence="3" id="KW-1185">Reference proteome</keyword>
<dbReference type="Proteomes" id="UP001224392">
    <property type="component" value="Unassembled WGS sequence"/>
</dbReference>
<dbReference type="RefSeq" id="WP_285763696.1">
    <property type="nucleotide sequence ID" value="NZ_BSYJ01000003.1"/>
</dbReference>
<comment type="caution">
    <text evidence="2">The sequence shown here is derived from an EMBL/GenBank/DDBJ whole genome shotgun (WGS) entry which is preliminary data.</text>
</comment>
<dbReference type="Pfam" id="PF07793">
    <property type="entry name" value="DUF1631"/>
    <property type="match status" value="1"/>
</dbReference>
<dbReference type="EMBL" id="BSYJ01000003">
    <property type="protein sequence ID" value="GMG87056.1"/>
    <property type="molecule type" value="Genomic_DNA"/>
</dbReference>
<gene>
    <name evidence="2" type="ORF">MNKW57_13770</name>
</gene>
<feature type="compositionally biased region" description="Polar residues" evidence="1">
    <location>
        <begin position="20"/>
        <end position="37"/>
    </location>
</feature>
<evidence type="ECO:0000256" key="1">
    <source>
        <dbReference type="SAM" id="MobiDB-lite"/>
    </source>
</evidence>
<accession>A0ABQ6LY77</accession>
<sequence>MDITYRPGELRNPDSLDMEGTTSGSAAQDSPLHTSPPQKAAARPAEFHGIVKKVFEATEDWLLEQFSAIFADVDDTLFTMAEKAQSQADQDTVFADLRTLRMEKTRLVETVISQIRECFHRPQEPRSTIAAEEGPTGELSLVQDADLEQEVIVKSLVSNASRDLMTPIAELSLRLDSLLPGKVYDENLPIGPAILCERLIDSMQPLNISLKTRLVFLKKFEKQMMLKLGELYETCNSALVNAGVLPSLKNPHQRRQSPGSNTARANAAKALAKALGVSPDGDGQFQVPALPGFQAALAGMAGGAVQGAAGQGGAGQGGGFGFAPGLMPVGQGAPQLPTQNLLQFLGELQFQIPQMAQPEGQVLDINAVLTEQLVTAKRSASLGKLDNEVIRLVDMLFSFVLEDRNLADPIKAQLVRLQLPFLKIAVADKAFFAKAGHPARKLLNEVADAAIGWQLPEDYENDPLFKAVREVVETVIAEFNSDQQLFEKLLQEFRAYCAREKKRASMMERRTVEDIEARARLELGRKKVCTVIDAILKDRQLPDFVERMLNTEWRNLLLRTCLQQGTGSTAWRDRVAIARDLAWSVTAPMPQAAAQIAKLKESLLGRIKVELHTMSLKQGDKQQFLDQLEFFYVSRAEASKEDVVPRPVREVKPVPEAKDIEQLAEKATLKPTPEPRKVEVVDKYWQQTMHLKNSWFRLSLPEKPSVRCRLVAMIKDTDQFMFANRNGTKAAVYSRLEFAQALHDGILEPLENGPLFERALKYVVGNIGETELKIAV</sequence>
<evidence type="ECO:0000313" key="3">
    <source>
        <dbReference type="Proteomes" id="UP001224392"/>
    </source>
</evidence>
<reference evidence="2 3" key="1">
    <citation type="submission" date="2023-04" db="EMBL/GenBank/DDBJ databases">
        <title>Marinobulbifer ophiurae gen. nov., sp. Nov., isolate from tissue of brittle star Ophioplocus japonicus.</title>
        <authorList>
            <person name="Kawano K."/>
            <person name="Sawayama S."/>
            <person name="Nakagawa S."/>
        </authorList>
    </citation>
    <scope>NUCLEOTIDE SEQUENCE [LARGE SCALE GENOMIC DNA]</scope>
    <source>
        <strain evidence="2 3">NKW57</strain>
    </source>
</reference>
<feature type="region of interest" description="Disordered" evidence="1">
    <location>
        <begin position="1"/>
        <end position="43"/>
    </location>
</feature>
<organism evidence="2 3">
    <name type="scientific">Biformimicrobium ophioploci</name>
    <dbReference type="NCBI Taxonomy" id="3036711"/>
    <lineage>
        <taxon>Bacteria</taxon>
        <taxon>Pseudomonadati</taxon>
        <taxon>Pseudomonadota</taxon>
        <taxon>Gammaproteobacteria</taxon>
        <taxon>Cellvibrionales</taxon>
        <taxon>Microbulbiferaceae</taxon>
        <taxon>Biformimicrobium</taxon>
    </lineage>
</organism>
<dbReference type="InterPro" id="IPR012434">
    <property type="entry name" value="DUF1631"/>
</dbReference>
<proteinExistence type="predicted"/>
<name>A0ABQ6LY77_9GAMM</name>
<evidence type="ECO:0000313" key="2">
    <source>
        <dbReference type="EMBL" id="GMG87056.1"/>
    </source>
</evidence>
<protein>
    <submittedName>
        <fullName evidence="2">DUF1631 domain-containing protein</fullName>
    </submittedName>
</protein>